<dbReference type="AlphaFoldDB" id="A0A0F9CTW2"/>
<name>A0A0F9CTW2_9ZZZZ</name>
<reference evidence="1" key="1">
    <citation type="journal article" date="2015" name="Nature">
        <title>Complex archaea that bridge the gap between prokaryotes and eukaryotes.</title>
        <authorList>
            <person name="Spang A."/>
            <person name="Saw J.H."/>
            <person name="Jorgensen S.L."/>
            <person name="Zaremba-Niedzwiedzka K."/>
            <person name="Martijn J."/>
            <person name="Lind A.E."/>
            <person name="van Eijk R."/>
            <person name="Schleper C."/>
            <person name="Guy L."/>
            <person name="Ettema T.J."/>
        </authorList>
    </citation>
    <scope>NUCLEOTIDE SEQUENCE</scope>
</reference>
<gene>
    <name evidence="1" type="ORF">LCGC14_2627270</name>
</gene>
<dbReference type="EMBL" id="LAZR01044974">
    <property type="protein sequence ID" value="KKL01206.1"/>
    <property type="molecule type" value="Genomic_DNA"/>
</dbReference>
<protein>
    <submittedName>
        <fullName evidence="1">Uncharacterized protein</fullName>
    </submittedName>
</protein>
<evidence type="ECO:0000313" key="1">
    <source>
        <dbReference type="EMBL" id="KKL01206.1"/>
    </source>
</evidence>
<accession>A0A0F9CTW2</accession>
<comment type="caution">
    <text evidence="1">The sequence shown here is derived from an EMBL/GenBank/DDBJ whole genome shotgun (WGS) entry which is preliminary data.</text>
</comment>
<proteinExistence type="predicted"/>
<sequence length="173" mass="19970">MKTRDLVTPKIGMTLFSEAAGLMVNVKSVNEKGFDFFVMNGLWYGGVRDGQILMYDVPTGERSRTPEMPYRGGFEADFVQVLEVTEEEYDHWYMVHSQYRMRVRDAENEHIELETDDPAGRILRAQIEKGLSTEALEAESRVFIEKKGLSNEYADHLEALTYDEDLDDEEMEP</sequence>
<organism evidence="1">
    <name type="scientific">marine sediment metagenome</name>
    <dbReference type="NCBI Taxonomy" id="412755"/>
    <lineage>
        <taxon>unclassified sequences</taxon>
        <taxon>metagenomes</taxon>
        <taxon>ecological metagenomes</taxon>
    </lineage>
</organism>